<proteinExistence type="predicted"/>
<evidence type="ECO:0000256" key="1">
    <source>
        <dbReference type="SAM" id="MobiDB-lite"/>
    </source>
</evidence>
<organism evidence="2 3">
    <name type="scientific">Actinidia rufa</name>
    <dbReference type="NCBI Taxonomy" id="165716"/>
    <lineage>
        <taxon>Eukaryota</taxon>
        <taxon>Viridiplantae</taxon>
        <taxon>Streptophyta</taxon>
        <taxon>Embryophyta</taxon>
        <taxon>Tracheophyta</taxon>
        <taxon>Spermatophyta</taxon>
        <taxon>Magnoliopsida</taxon>
        <taxon>eudicotyledons</taxon>
        <taxon>Gunneridae</taxon>
        <taxon>Pentapetalae</taxon>
        <taxon>asterids</taxon>
        <taxon>Ericales</taxon>
        <taxon>Actinidiaceae</taxon>
        <taxon>Actinidia</taxon>
    </lineage>
</organism>
<evidence type="ECO:0000313" key="3">
    <source>
        <dbReference type="Proteomes" id="UP000585474"/>
    </source>
</evidence>
<reference evidence="2 3" key="1">
    <citation type="submission" date="2019-07" db="EMBL/GenBank/DDBJ databases">
        <title>De Novo Assembly of kiwifruit Actinidia rufa.</title>
        <authorList>
            <person name="Sugita-Konishi S."/>
            <person name="Sato K."/>
            <person name="Mori E."/>
            <person name="Abe Y."/>
            <person name="Kisaki G."/>
            <person name="Hamano K."/>
            <person name="Suezawa K."/>
            <person name="Otani M."/>
            <person name="Fukuda T."/>
            <person name="Manabe T."/>
            <person name="Gomi K."/>
            <person name="Tabuchi M."/>
            <person name="Akimitsu K."/>
            <person name="Kataoka I."/>
        </authorList>
    </citation>
    <scope>NUCLEOTIDE SEQUENCE [LARGE SCALE GENOMIC DNA]</scope>
    <source>
        <strain evidence="3">cv. Fuchu</strain>
    </source>
</reference>
<feature type="compositionally biased region" description="Polar residues" evidence="1">
    <location>
        <begin position="237"/>
        <end position="255"/>
    </location>
</feature>
<gene>
    <name evidence="2" type="ORF">Acr_02g0008730</name>
</gene>
<name>A0A7J0E829_9ERIC</name>
<dbReference type="EMBL" id="BJWL01000002">
    <property type="protein sequence ID" value="GFY82633.1"/>
    <property type="molecule type" value="Genomic_DNA"/>
</dbReference>
<accession>A0A7J0E829</accession>
<evidence type="ECO:0000313" key="2">
    <source>
        <dbReference type="EMBL" id="GFY82633.1"/>
    </source>
</evidence>
<sequence length="334" mass="37934">MPITVHHALPRGKHMATRSRTDPPDTIQSVVVKIWVSNQQSMLLCLLGTGPRKLEGRPAQASRSKGPGRGRSKTPPVWRSDQCNDSRRSKLEIRVEIFRRDFREIQLRKCIPDSGGFWWRFQVFYLAQWRGGDSTLALGELMSTPMVALASSVEMTWRGPMDSFYLGQEECYHTTSLAHHYQLLNNLHRMRHEPDKSISDFLSLIPLPSLDQAISRHLFEETHLGTLKSHHSDKVLATSSSHNNPSIPGSDTTRSTPLEPGSVFCHYCHSLDRSLLHCPVQVCGHCCKTRPDSLAESTHAASPELPSMPDALMSWRERKNRHWNEERSTSIELM</sequence>
<keyword evidence="3" id="KW-1185">Reference proteome</keyword>
<dbReference type="Proteomes" id="UP000585474">
    <property type="component" value="Unassembled WGS sequence"/>
</dbReference>
<feature type="region of interest" description="Disordered" evidence="1">
    <location>
        <begin position="230"/>
        <end position="255"/>
    </location>
</feature>
<feature type="region of interest" description="Disordered" evidence="1">
    <location>
        <begin position="1"/>
        <end position="24"/>
    </location>
</feature>
<feature type="region of interest" description="Disordered" evidence="1">
    <location>
        <begin position="54"/>
        <end position="83"/>
    </location>
</feature>
<protein>
    <submittedName>
        <fullName evidence="2">Uncharacterized protein</fullName>
    </submittedName>
</protein>
<comment type="caution">
    <text evidence="2">The sequence shown here is derived from an EMBL/GenBank/DDBJ whole genome shotgun (WGS) entry which is preliminary data.</text>
</comment>
<feature type="compositionally biased region" description="Basic residues" evidence="1">
    <location>
        <begin position="8"/>
        <end position="17"/>
    </location>
</feature>
<dbReference type="AlphaFoldDB" id="A0A7J0E829"/>